<sequence>MQPLPAEEVRSRSTGTSVPRELRKSSIAAATWVPMSKQRPVEERRPLKHQSA</sequence>
<dbReference type="AlphaFoldDB" id="N6XB76"/>
<keyword evidence="3" id="KW-1185">Reference proteome</keyword>
<dbReference type="HOGENOM" id="CLU_3075766_0_0_11"/>
<dbReference type="PATRIC" id="fig|888050.3.peg.953"/>
<dbReference type="EMBL" id="AQHZ01000015">
    <property type="protein sequence ID" value="ENO18438.1"/>
    <property type="molecule type" value="Genomic_DNA"/>
</dbReference>
<proteinExistence type="predicted"/>
<evidence type="ECO:0000313" key="3">
    <source>
        <dbReference type="Proteomes" id="UP000013015"/>
    </source>
</evidence>
<dbReference type="Proteomes" id="UP000013015">
    <property type="component" value="Unassembled WGS sequence"/>
</dbReference>
<organism evidence="2 3">
    <name type="scientific">Schaalia cardiffensis F0333</name>
    <dbReference type="NCBI Taxonomy" id="888050"/>
    <lineage>
        <taxon>Bacteria</taxon>
        <taxon>Bacillati</taxon>
        <taxon>Actinomycetota</taxon>
        <taxon>Actinomycetes</taxon>
        <taxon>Actinomycetales</taxon>
        <taxon>Actinomycetaceae</taxon>
        <taxon>Schaalia</taxon>
    </lineage>
</organism>
<feature type="region of interest" description="Disordered" evidence="1">
    <location>
        <begin position="1"/>
        <end position="52"/>
    </location>
</feature>
<name>N6XB76_9ACTO</name>
<evidence type="ECO:0000256" key="1">
    <source>
        <dbReference type="SAM" id="MobiDB-lite"/>
    </source>
</evidence>
<evidence type="ECO:0000313" key="2">
    <source>
        <dbReference type="EMBL" id="ENO18438.1"/>
    </source>
</evidence>
<comment type="caution">
    <text evidence="2">The sequence shown here is derived from an EMBL/GenBank/DDBJ whole genome shotgun (WGS) entry which is preliminary data.</text>
</comment>
<gene>
    <name evidence="2" type="ORF">HMPREF9004_1007</name>
</gene>
<protein>
    <submittedName>
        <fullName evidence="2">Uncharacterized protein</fullName>
    </submittedName>
</protein>
<reference evidence="2 3" key="1">
    <citation type="submission" date="2013-03" db="EMBL/GenBank/DDBJ databases">
        <title>Reference genome for the Human Microbiome Project.</title>
        <authorList>
            <person name="Aqrawi P."/>
            <person name="Ayvaz T."/>
            <person name="Bess C."/>
            <person name="Blankenburg K."/>
            <person name="Coyle M."/>
            <person name="Deng J."/>
            <person name="Forbes L."/>
            <person name="Fowler G."/>
            <person name="Francisco L."/>
            <person name="Fu Q."/>
            <person name="Gibbs R."/>
            <person name="Gross S."/>
            <person name="Gubbala S."/>
            <person name="Hale W."/>
            <person name="Hemphill L."/>
            <person name="Highlander S."/>
            <person name="Hirani K."/>
            <person name="Jackson L."/>
            <person name="Jakkamsetti A."/>
            <person name="Javaid M."/>
            <person name="Jayaseelan J.C."/>
            <person name="Jiang H."/>
            <person name="Joshi V."/>
            <person name="Korchina V."/>
            <person name="Kovar C."/>
            <person name="Lara F."/>
            <person name="Lee S."/>
            <person name="Liu Y."/>
            <person name="Mata R."/>
            <person name="Mathew T."/>
            <person name="Munidasa M."/>
            <person name="Muzny D."/>
            <person name="Nazareth L."/>
            <person name="Ngo R."/>
            <person name="Nguyen L."/>
            <person name="Nguyen N."/>
            <person name="Okwuonu G."/>
            <person name="Ongeri F."/>
            <person name="Palculict T."/>
            <person name="Patil S."/>
            <person name="Petrosino J."/>
            <person name="Pham C."/>
            <person name="Pham P."/>
            <person name="Pu L.-L."/>
            <person name="Qin X."/>
            <person name="Qu J."/>
            <person name="Reid J."/>
            <person name="Ross M."/>
            <person name="Ruth R."/>
            <person name="Saada N."/>
            <person name="San Lucas F."/>
            <person name="Santibanez J."/>
            <person name="Shang Y."/>
            <person name="Simmons D."/>
            <person name="Song X.-Z."/>
            <person name="Tang L.-Y."/>
            <person name="Thornton R."/>
            <person name="Warren J."/>
            <person name="Weissenberger G."/>
            <person name="Wilczek-Boney K."/>
            <person name="Worley K."/>
            <person name="Youmans B."/>
            <person name="Zhang J."/>
            <person name="Zhang L."/>
            <person name="Zhao Z."/>
            <person name="Zhou C."/>
            <person name="Zhu D."/>
            <person name="Zhu Y."/>
        </authorList>
    </citation>
    <scope>NUCLEOTIDE SEQUENCE [LARGE SCALE GENOMIC DNA]</scope>
    <source>
        <strain evidence="2 3">F0333</strain>
    </source>
</reference>
<accession>N6XB76</accession>